<dbReference type="CDD" id="cd00671">
    <property type="entry name" value="ArgRS_core"/>
    <property type="match status" value="1"/>
</dbReference>
<evidence type="ECO:0000256" key="2">
    <source>
        <dbReference type="ARBA" id="ARBA00005594"/>
    </source>
</evidence>
<organism evidence="15 16">
    <name type="scientific">Alicyclobacillus acidocaldarius (strain Tc-4-1)</name>
    <name type="common">Bacillus acidocaldarius</name>
    <dbReference type="NCBI Taxonomy" id="1048834"/>
    <lineage>
        <taxon>Bacteria</taxon>
        <taxon>Bacillati</taxon>
        <taxon>Bacillota</taxon>
        <taxon>Bacilli</taxon>
        <taxon>Bacillales</taxon>
        <taxon>Alicyclobacillaceae</taxon>
        <taxon>Alicyclobacillus</taxon>
    </lineage>
</organism>
<dbReference type="FunFam" id="1.10.730.10:FF:000006">
    <property type="entry name" value="Arginyl-tRNA synthetase 2, mitochondrial"/>
    <property type="match status" value="1"/>
</dbReference>
<dbReference type="Gene3D" id="3.40.50.620">
    <property type="entry name" value="HUPs"/>
    <property type="match status" value="1"/>
</dbReference>
<evidence type="ECO:0000256" key="8">
    <source>
        <dbReference type="ARBA" id="ARBA00022917"/>
    </source>
</evidence>
<dbReference type="RefSeq" id="WP_014463407.1">
    <property type="nucleotide sequence ID" value="NC_017167.1"/>
</dbReference>
<evidence type="ECO:0000256" key="3">
    <source>
        <dbReference type="ARBA" id="ARBA00011245"/>
    </source>
</evidence>
<dbReference type="InterPro" id="IPR014729">
    <property type="entry name" value="Rossmann-like_a/b/a_fold"/>
</dbReference>
<evidence type="ECO:0000256" key="9">
    <source>
        <dbReference type="ARBA" id="ARBA00023146"/>
    </source>
</evidence>
<dbReference type="SUPFAM" id="SSF47323">
    <property type="entry name" value="Anticodon-binding domain of a subclass of class I aminoacyl-tRNA synthetases"/>
    <property type="match status" value="1"/>
</dbReference>
<evidence type="ECO:0000256" key="1">
    <source>
        <dbReference type="ARBA" id="ARBA00004496"/>
    </source>
</evidence>
<keyword evidence="9 11" id="KW-0030">Aminoacyl-tRNA synthetase</keyword>
<dbReference type="Proteomes" id="UP000000292">
    <property type="component" value="Chromosome"/>
</dbReference>
<dbReference type="InterPro" id="IPR001278">
    <property type="entry name" value="Arg-tRNA-ligase"/>
</dbReference>
<dbReference type="GO" id="GO:0006420">
    <property type="term" value="P:arginyl-tRNA aminoacylation"/>
    <property type="evidence" value="ECO:0007669"/>
    <property type="project" value="UniProtKB-UniRule"/>
</dbReference>
<dbReference type="KEGG" id="aad:TC41_0541"/>
<keyword evidence="8 11" id="KW-0648">Protein biosynthesis</keyword>
<dbReference type="SMART" id="SM01016">
    <property type="entry name" value="Arg_tRNA_synt_N"/>
    <property type="match status" value="1"/>
</dbReference>
<dbReference type="Pfam" id="PF00750">
    <property type="entry name" value="tRNA-synt_1d"/>
    <property type="match status" value="1"/>
</dbReference>
<comment type="subunit">
    <text evidence="3 11">Monomer.</text>
</comment>
<evidence type="ECO:0000259" key="14">
    <source>
        <dbReference type="SMART" id="SM01016"/>
    </source>
</evidence>
<dbReference type="HOGENOM" id="CLU_006406_6_1_9"/>
<dbReference type="PANTHER" id="PTHR11956">
    <property type="entry name" value="ARGINYL-TRNA SYNTHETASE"/>
    <property type="match status" value="1"/>
</dbReference>
<dbReference type="AlphaFoldDB" id="F8ICM6"/>
<dbReference type="SUPFAM" id="SSF52374">
    <property type="entry name" value="Nucleotidylyl transferase"/>
    <property type="match status" value="1"/>
</dbReference>
<dbReference type="eggNOG" id="COG0018">
    <property type="taxonomic scope" value="Bacteria"/>
</dbReference>
<dbReference type="GO" id="GO:0004814">
    <property type="term" value="F:arginine-tRNA ligase activity"/>
    <property type="evidence" value="ECO:0007669"/>
    <property type="project" value="UniProtKB-UniRule"/>
</dbReference>
<evidence type="ECO:0000256" key="4">
    <source>
        <dbReference type="ARBA" id="ARBA00022490"/>
    </source>
</evidence>
<protein>
    <recommendedName>
        <fullName evidence="11">Arginine--tRNA ligase</fullName>
        <ecNumber evidence="11">6.1.1.19</ecNumber>
    </recommendedName>
    <alternativeName>
        <fullName evidence="11">Arginyl-tRNA synthetase</fullName>
        <shortName evidence="11">ArgRS</shortName>
    </alternativeName>
</protein>
<keyword evidence="6 11" id="KW-0547">Nucleotide-binding</keyword>
<dbReference type="Pfam" id="PF03485">
    <property type="entry name" value="Arg_tRNA_synt_N"/>
    <property type="match status" value="1"/>
</dbReference>
<evidence type="ECO:0000256" key="6">
    <source>
        <dbReference type="ARBA" id="ARBA00022741"/>
    </source>
</evidence>
<dbReference type="EMBL" id="CP002902">
    <property type="protein sequence ID" value="AEJ42502.1"/>
    <property type="molecule type" value="Genomic_DNA"/>
</dbReference>
<evidence type="ECO:0000313" key="16">
    <source>
        <dbReference type="Proteomes" id="UP000000292"/>
    </source>
</evidence>
<dbReference type="InterPro" id="IPR036695">
    <property type="entry name" value="Arg-tRNA-synth_N_sf"/>
</dbReference>
<dbReference type="NCBIfam" id="TIGR00456">
    <property type="entry name" value="argS"/>
    <property type="match status" value="1"/>
</dbReference>
<comment type="subcellular location">
    <subcellularLocation>
        <location evidence="1 11">Cytoplasm</location>
    </subcellularLocation>
</comment>
<dbReference type="CDD" id="cd07956">
    <property type="entry name" value="Anticodon_Ia_Arg"/>
    <property type="match status" value="1"/>
</dbReference>
<evidence type="ECO:0000256" key="7">
    <source>
        <dbReference type="ARBA" id="ARBA00022840"/>
    </source>
</evidence>
<accession>F8ICM6</accession>
<dbReference type="GO" id="GO:0005737">
    <property type="term" value="C:cytoplasm"/>
    <property type="evidence" value="ECO:0007669"/>
    <property type="project" value="UniProtKB-SubCell"/>
</dbReference>
<dbReference type="PATRIC" id="fig|1048834.4.peg.507"/>
<feature type="domain" description="Arginyl tRNA synthetase N-terminal" evidence="14">
    <location>
        <begin position="4"/>
        <end position="86"/>
    </location>
</feature>
<keyword evidence="4 11" id="KW-0963">Cytoplasm</keyword>
<evidence type="ECO:0000256" key="10">
    <source>
        <dbReference type="ARBA" id="ARBA00049339"/>
    </source>
</evidence>
<dbReference type="InterPro" id="IPR005148">
    <property type="entry name" value="Arg-tRNA-synth_N"/>
</dbReference>
<dbReference type="Gene3D" id="3.30.1360.70">
    <property type="entry name" value="Arginyl tRNA synthetase N-terminal domain"/>
    <property type="match status" value="1"/>
</dbReference>
<reference evidence="15 16" key="1">
    <citation type="journal article" date="2011" name="J. Bacteriol.">
        <title>Complete Genome Sequence of Alicyclobacillus acidocaldarius Strain Tc-4-1.</title>
        <authorList>
            <person name="Chen Y."/>
            <person name="He Y."/>
            <person name="Zhang B."/>
            <person name="Yang J."/>
            <person name="Li W."/>
            <person name="Dong Z."/>
            <person name="Hu S."/>
        </authorList>
    </citation>
    <scope>NUCLEOTIDE SEQUENCE [LARGE SCALE GENOMIC DNA]</scope>
    <source>
        <strain evidence="15 16">Tc-4-1</strain>
    </source>
</reference>
<evidence type="ECO:0000313" key="15">
    <source>
        <dbReference type="EMBL" id="AEJ42502.1"/>
    </source>
</evidence>
<dbReference type="SUPFAM" id="SSF55190">
    <property type="entry name" value="Arginyl-tRNA synthetase (ArgRS), N-terminal 'additional' domain"/>
    <property type="match status" value="1"/>
</dbReference>
<evidence type="ECO:0000259" key="13">
    <source>
        <dbReference type="SMART" id="SM00836"/>
    </source>
</evidence>
<dbReference type="HAMAP" id="MF_00123">
    <property type="entry name" value="Arg_tRNA_synth"/>
    <property type="match status" value="1"/>
</dbReference>
<dbReference type="PANTHER" id="PTHR11956:SF5">
    <property type="entry name" value="ARGININE--TRNA LIGASE, CYTOPLASMIC"/>
    <property type="match status" value="1"/>
</dbReference>
<dbReference type="Pfam" id="PF05746">
    <property type="entry name" value="DALR_1"/>
    <property type="match status" value="1"/>
</dbReference>
<dbReference type="STRING" id="1048834.TC41_0541"/>
<dbReference type="InterPro" id="IPR009080">
    <property type="entry name" value="tRNAsynth_Ia_anticodon-bd"/>
</dbReference>
<dbReference type="FunFam" id="3.40.50.620:FF:000116">
    <property type="entry name" value="Arginine--tRNA ligase"/>
    <property type="match status" value="1"/>
</dbReference>
<evidence type="ECO:0000256" key="5">
    <source>
        <dbReference type="ARBA" id="ARBA00022598"/>
    </source>
</evidence>
<comment type="similarity">
    <text evidence="2 11 12">Belongs to the class-I aminoacyl-tRNA synthetase family.</text>
</comment>
<sequence>MNVRSIKRAIAHAIADVVARPVDEIARMLEYPPNPALGDLALPCFPFAREMRKNPVQIADELAERVRHVDGVESAQAEKGFLNIRLARSPFAERVIGQAIASVHNLFSEERGRGRTAVIDYSSPNIAKPFGVGHLRSTIIGHALKRMMREDGWRVEGVNHLGDWGTQFGKVIAAYLKWGNEDEVRKDPVKELFRLYVRFHQEAESSPELEDEGRLWFKKLEEGDPEATRLWRWFIDESLRAFKQVYDLLGVEFEHYIGESFYNDKMDAIVQELRDKGLLVEDQGAEVVDLSAYGMPPCIIVKSDGTSIYATRDLAAADYRHHAFGADTLLYVVGAEQKLHFEQVFKVLELMGRDYAKNCVHVQFGLMKFNGQRLSTRRGHVVYLEDVLQKAIEEARAIIDEKNPGLENKDAIARQIGVGAVIFNDLKTYRVHEVDFRYEDVLNFDGETGPYVQYTHARASSVLRKAEVDRVAWDPGYEPDDAEWALIFLLAQANESLERAVDTYDPSVIARYALQMCHAFNRFYHDHPILQADEPARTSRLALTRAVREALAKSLYLLGIEAPEEM</sequence>
<proteinExistence type="inferred from homology"/>
<feature type="domain" description="DALR anticodon binding" evidence="13">
    <location>
        <begin position="452"/>
        <end position="566"/>
    </location>
</feature>
<feature type="short sequence motif" description="'HIGH' region" evidence="11">
    <location>
        <begin position="124"/>
        <end position="134"/>
    </location>
</feature>
<reference evidence="16" key="2">
    <citation type="submission" date="2011-06" db="EMBL/GenBank/DDBJ databases">
        <title>The complete genome sequence of Alicyclobacillus acidocaldarius sp. Tc-4-1.</title>
        <authorList>
            <person name="Chen Y."/>
            <person name="He Y."/>
            <person name="Dong Z."/>
            <person name="Hu S."/>
        </authorList>
    </citation>
    <scope>NUCLEOTIDE SEQUENCE [LARGE SCALE GENOMIC DNA]</scope>
    <source>
        <strain evidence="16">Tc-4-1</strain>
    </source>
</reference>
<keyword evidence="5 11" id="KW-0436">Ligase</keyword>
<evidence type="ECO:0000256" key="12">
    <source>
        <dbReference type="RuleBase" id="RU363038"/>
    </source>
</evidence>
<dbReference type="InterPro" id="IPR008909">
    <property type="entry name" value="DALR_anticod-bd"/>
</dbReference>
<dbReference type="SMART" id="SM00836">
    <property type="entry name" value="DALR_1"/>
    <property type="match status" value="1"/>
</dbReference>
<dbReference type="PRINTS" id="PR01038">
    <property type="entry name" value="TRNASYNTHARG"/>
</dbReference>
<keyword evidence="7 11" id="KW-0067">ATP-binding</keyword>
<dbReference type="InterPro" id="IPR035684">
    <property type="entry name" value="ArgRS_core"/>
</dbReference>
<evidence type="ECO:0000256" key="11">
    <source>
        <dbReference type="HAMAP-Rule" id="MF_00123"/>
    </source>
</evidence>
<dbReference type="EC" id="6.1.1.19" evidence="11"/>
<dbReference type="Gene3D" id="1.10.730.10">
    <property type="entry name" value="Isoleucyl-tRNA Synthetase, Domain 1"/>
    <property type="match status" value="1"/>
</dbReference>
<gene>
    <name evidence="11 15" type="primary">argS</name>
    <name evidence="15" type="ordered locus">TC41_0541</name>
</gene>
<dbReference type="GO" id="GO:0005524">
    <property type="term" value="F:ATP binding"/>
    <property type="evidence" value="ECO:0007669"/>
    <property type="project" value="UniProtKB-UniRule"/>
</dbReference>
<name>F8ICM6_ALIAT</name>
<comment type="catalytic activity">
    <reaction evidence="10 11">
        <text>tRNA(Arg) + L-arginine + ATP = L-arginyl-tRNA(Arg) + AMP + diphosphate</text>
        <dbReference type="Rhea" id="RHEA:20301"/>
        <dbReference type="Rhea" id="RHEA-COMP:9658"/>
        <dbReference type="Rhea" id="RHEA-COMP:9673"/>
        <dbReference type="ChEBI" id="CHEBI:30616"/>
        <dbReference type="ChEBI" id="CHEBI:32682"/>
        <dbReference type="ChEBI" id="CHEBI:33019"/>
        <dbReference type="ChEBI" id="CHEBI:78442"/>
        <dbReference type="ChEBI" id="CHEBI:78513"/>
        <dbReference type="ChEBI" id="CHEBI:456215"/>
        <dbReference type="EC" id="6.1.1.19"/>
    </reaction>
</comment>